<evidence type="ECO:0000313" key="3">
    <source>
        <dbReference type="Proteomes" id="UP000279859"/>
    </source>
</evidence>
<keyword evidence="1" id="KW-0472">Membrane</keyword>
<sequence>MAGEENNIVVLATTQLLVPALISGRTPQPILLFGPFGSAFFANIQLFNWEPTDAPSSPLAAFSLVIAGIWLIVTIIPGFTVAVRRLHDSNLSGWWVLLVLVPSGAFILLLLATRRPRAEGARFDA</sequence>
<reference evidence="2 3" key="1">
    <citation type="submission" date="2018-11" db="EMBL/GenBank/DDBJ databases">
        <title>Cryobacterium sp. nov., isolated from rhizosphere soil of lettuce.</title>
        <authorList>
            <person name="Wang Y."/>
        </authorList>
    </citation>
    <scope>NUCLEOTIDE SEQUENCE [LARGE SCALE GENOMIC DNA]</scope>
    <source>
        <strain evidence="2 3">NEAU-85</strain>
    </source>
</reference>
<dbReference type="EMBL" id="RDSR01000003">
    <property type="protein sequence ID" value="RNE66795.1"/>
    <property type="molecule type" value="Genomic_DNA"/>
</dbReference>
<evidence type="ECO:0000256" key="1">
    <source>
        <dbReference type="SAM" id="Phobius"/>
    </source>
</evidence>
<feature type="transmembrane region" description="Helical" evidence="1">
    <location>
        <begin position="94"/>
        <end position="112"/>
    </location>
</feature>
<dbReference type="Proteomes" id="UP000279859">
    <property type="component" value="Unassembled WGS sequence"/>
</dbReference>
<organism evidence="2 3">
    <name type="scientific">Cryobacterium tepidiphilum</name>
    <dbReference type="NCBI Taxonomy" id="2486026"/>
    <lineage>
        <taxon>Bacteria</taxon>
        <taxon>Bacillati</taxon>
        <taxon>Actinomycetota</taxon>
        <taxon>Actinomycetes</taxon>
        <taxon>Micrococcales</taxon>
        <taxon>Microbacteriaceae</taxon>
        <taxon>Cryobacterium</taxon>
    </lineage>
</organism>
<dbReference type="GO" id="GO:0016020">
    <property type="term" value="C:membrane"/>
    <property type="evidence" value="ECO:0007669"/>
    <property type="project" value="InterPro"/>
</dbReference>
<name>A0A3M8LN70_9MICO</name>
<dbReference type="Pfam" id="PF05656">
    <property type="entry name" value="DUF805"/>
    <property type="match status" value="1"/>
</dbReference>
<proteinExistence type="predicted"/>
<keyword evidence="1" id="KW-0812">Transmembrane</keyword>
<dbReference type="OrthoDB" id="9812349at2"/>
<accession>A0A3M8LN70</accession>
<dbReference type="InterPro" id="IPR008523">
    <property type="entry name" value="DUF805"/>
</dbReference>
<evidence type="ECO:0000313" key="2">
    <source>
        <dbReference type="EMBL" id="RNE66795.1"/>
    </source>
</evidence>
<feature type="transmembrane region" description="Helical" evidence="1">
    <location>
        <begin position="59"/>
        <end position="82"/>
    </location>
</feature>
<keyword evidence="1" id="KW-1133">Transmembrane helix</keyword>
<protein>
    <submittedName>
        <fullName evidence="2">DUF805 domain-containing protein</fullName>
    </submittedName>
</protein>
<comment type="caution">
    <text evidence="2">The sequence shown here is derived from an EMBL/GenBank/DDBJ whole genome shotgun (WGS) entry which is preliminary data.</text>
</comment>
<keyword evidence="3" id="KW-1185">Reference proteome</keyword>
<dbReference type="AlphaFoldDB" id="A0A3M8LN70"/>
<feature type="transmembrane region" description="Helical" evidence="1">
    <location>
        <begin position="30"/>
        <end position="47"/>
    </location>
</feature>
<gene>
    <name evidence="2" type="ORF">EEJ31_03185</name>
</gene>